<evidence type="ECO:0000256" key="1">
    <source>
        <dbReference type="SAM" id="Phobius"/>
    </source>
</evidence>
<dbReference type="Proteomes" id="UP000646911">
    <property type="component" value="Unassembled WGS sequence"/>
</dbReference>
<keyword evidence="1" id="KW-1133">Transmembrane helix</keyword>
<name>A0ABR6ZAW0_9BURK</name>
<sequence length="84" mass="9560">MKLKFKEYIEGIIISFLFYLLLLSMAGVVLIFAIKPIFVYLKTGDFSFIPSAYYVTTVIKMTVACSATVSIIVFNINWFKEDLG</sequence>
<comment type="caution">
    <text evidence="2">The sequence shown here is derived from an EMBL/GenBank/DDBJ whole genome shotgun (WGS) entry which is preliminary data.</text>
</comment>
<keyword evidence="3" id="KW-1185">Reference proteome</keyword>
<feature type="transmembrane region" description="Helical" evidence="1">
    <location>
        <begin position="54"/>
        <end position="79"/>
    </location>
</feature>
<gene>
    <name evidence="2" type="ORF">H8L47_14530</name>
</gene>
<keyword evidence="1" id="KW-0812">Transmembrane</keyword>
<accession>A0ABR6ZAW0</accession>
<proteinExistence type="predicted"/>
<feature type="transmembrane region" description="Helical" evidence="1">
    <location>
        <begin position="12"/>
        <end position="34"/>
    </location>
</feature>
<organism evidence="2 3">
    <name type="scientific">Undibacterium umbellatum</name>
    <dbReference type="NCBI Taxonomy" id="2762300"/>
    <lineage>
        <taxon>Bacteria</taxon>
        <taxon>Pseudomonadati</taxon>
        <taxon>Pseudomonadota</taxon>
        <taxon>Betaproteobacteria</taxon>
        <taxon>Burkholderiales</taxon>
        <taxon>Oxalobacteraceae</taxon>
        <taxon>Undibacterium</taxon>
    </lineage>
</organism>
<dbReference type="RefSeq" id="WP_186954325.1">
    <property type="nucleotide sequence ID" value="NZ_JACOFX010000007.1"/>
</dbReference>
<dbReference type="EMBL" id="JACOFX010000007">
    <property type="protein sequence ID" value="MBC3908774.1"/>
    <property type="molecule type" value="Genomic_DNA"/>
</dbReference>
<evidence type="ECO:0000313" key="2">
    <source>
        <dbReference type="EMBL" id="MBC3908774.1"/>
    </source>
</evidence>
<evidence type="ECO:0000313" key="3">
    <source>
        <dbReference type="Proteomes" id="UP000646911"/>
    </source>
</evidence>
<reference evidence="2 3" key="1">
    <citation type="submission" date="2020-08" db="EMBL/GenBank/DDBJ databases">
        <title>Novel species isolated from subtropical streams in China.</title>
        <authorList>
            <person name="Lu H."/>
        </authorList>
    </citation>
    <scope>NUCLEOTIDE SEQUENCE [LARGE SCALE GENOMIC DNA]</scope>
    <source>
        <strain evidence="2 3">NL8W</strain>
    </source>
</reference>
<keyword evidence="1" id="KW-0472">Membrane</keyword>
<protein>
    <submittedName>
        <fullName evidence="2">Uncharacterized protein</fullName>
    </submittedName>
</protein>